<proteinExistence type="predicted"/>
<feature type="transmembrane region" description="Helical" evidence="9">
    <location>
        <begin position="223"/>
        <end position="243"/>
    </location>
</feature>
<feature type="transmembrane region" description="Helical" evidence="9">
    <location>
        <begin position="119"/>
        <end position="140"/>
    </location>
</feature>
<feature type="transmembrane region" description="Helical" evidence="9">
    <location>
        <begin position="551"/>
        <end position="575"/>
    </location>
</feature>
<dbReference type="CDD" id="cd13123">
    <property type="entry name" value="MATE_MurJ_like"/>
    <property type="match status" value="1"/>
</dbReference>
<feature type="transmembrane region" description="Helical" evidence="9">
    <location>
        <begin position="587"/>
        <end position="611"/>
    </location>
</feature>
<dbReference type="GO" id="GO:0005886">
    <property type="term" value="C:plasma membrane"/>
    <property type="evidence" value="ECO:0007669"/>
    <property type="project" value="UniProtKB-SubCell"/>
</dbReference>
<feature type="transmembrane region" description="Helical" evidence="9">
    <location>
        <begin position="334"/>
        <end position="353"/>
    </location>
</feature>
<dbReference type="InterPro" id="IPR004268">
    <property type="entry name" value="MurJ"/>
</dbReference>
<feature type="transmembrane region" description="Helical" evidence="9">
    <location>
        <begin position="255"/>
        <end position="274"/>
    </location>
</feature>
<evidence type="ECO:0000256" key="6">
    <source>
        <dbReference type="ARBA" id="ARBA00022989"/>
    </source>
</evidence>
<dbReference type="Pfam" id="PF03023">
    <property type="entry name" value="MurJ"/>
    <property type="match status" value="1"/>
</dbReference>
<dbReference type="AlphaFoldDB" id="A0A8B4H331"/>
<keyword evidence="2" id="KW-1003">Cell membrane</keyword>
<feature type="transmembrane region" description="Helical" evidence="9">
    <location>
        <begin position="294"/>
        <end position="314"/>
    </location>
</feature>
<feature type="transmembrane region" description="Helical" evidence="9">
    <location>
        <begin position="516"/>
        <end position="539"/>
    </location>
</feature>
<dbReference type="GO" id="GO:0034204">
    <property type="term" value="P:lipid translocation"/>
    <property type="evidence" value="ECO:0007669"/>
    <property type="project" value="TreeGrafter"/>
</dbReference>
<gene>
    <name evidence="10" type="primary">murJ</name>
    <name evidence="10" type="ORF">NCTC10254_00859</name>
</gene>
<evidence type="ECO:0000256" key="3">
    <source>
        <dbReference type="ARBA" id="ARBA00022692"/>
    </source>
</evidence>
<feature type="transmembrane region" description="Helical" evidence="9">
    <location>
        <begin position="177"/>
        <end position="203"/>
    </location>
</feature>
<dbReference type="Proteomes" id="UP000249886">
    <property type="component" value="Unassembled WGS sequence"/>
</dbReference>
<comment type="caution">
    <text evidence="10">The sequence shown here is derived from an EMBL/GenBank/DDBJ whole genome shotgun (WGS) entry which is preliminary data.</text>
</comment>
<dbReference type="GO" id="GO:0009252">
    <property type="term" value="P:peptidoglycan biosynthetic process"/>
    <property type="evidence" value="ECO:0007669"/>
    <property type="project" value="UniProtKB-KW"/>
</dbReference>
<keyword evidence="3 9" id="KW-0812">Transmembrane</keyword>
<dbReference type="PRINTS" id="PR01806">
    <property type="entry name" value="VIRFACTRMVIN"/>
</dbReference>
<evidence type="ECO:0000313" key="10">
    <source>
        <dbReference type="EMBL" id="SPW24478.1"/>
    </source>
</evidence>
<keyword evidence="5" id="KW-0573">Peptidoglycan synthesis</keyword>
<evidence type="ECO:0000256" key="4">
    <source>
        <dbReference type="ARBA" id="ARBA00022960"/>
    </source>
</evidence>
<dbReference type="GeneID" id="84574706"/>
<organism evidence="10 11">
    <name type="scientific">Corynebacterium matruchotii</name>
    <dbReference type="NCBI Taxonomy" id="43768"/>
    <lineage>
        <taxon>Bacteria</taxon>
        <taxon>Bacillati</taxon>
        <taxon>Actinomycetota</taxon>
        <taxon>Actinomycetes</taxon>
        <taxon>Mycobacteriales</taxon>
        <taxon>Corynebacteriaceae</taxon>
        <taxon>Corynebacterium</taxon>
    </lineage>
</organism>
<feature type="transmembrane region" description="Helical" evidence="9">
    <location>
        <begin position="373"/>
        <end position="392"/>
    </location>
</feature>
<feature type="transmembrane region" description="Helical" evidence="9">
    <location>
        <begin position="420"/>
        <end position="442"/>
    </location>
</feature>
<evidence type="ECO:0000256" key="1">
    <source>
        <dbReference type="ARBA" id="ARBA00004651"/>
    </source>
</evidence>
<feature type="region of interest" description="Disordered" evidence="8">
    <location>
        <begin position="1"/>
        <end position="53"/>
    </location>
</feature>
<dbReference type="PANTHER" id="PTHR47019">
    <property type="entry name" value="LIPID II FLIPPASE MURJ"/>
    <property type="match status" value="1"/>
</dbReference>
<evidence type="ECO:0000256" key="8">
    <source>
        <dbReference type="SAM" id="MobiDB-lite"/>
    </source>
</evidence>
<sequence length="1118" mass="119233">MNDNDQQSGFRRRIIPPAPPSPVPARRELRRRRPANDRSLLKQAPSAEEAPGLLAAMHNDAAFMPAGTAVKTRPSRPAAEAPPDDADGDTGDDNASDSEVLQSSGSMAIATLLSRLTGFLRNMLITASLGGAIASAFNTANQLPNIITEIVLGAVLTSLVVPVLVRAEKEDPDHGEAFIRRLFTLSVSLLGAVTILSVILAPNLVKMALSSESKVNLAISTSFAYWLLPQIFFYGVFALLMAVLNTKNVFKPGAWAPVINNIITLTVLVLYWVLPGELDPKDHSVGIFNPHVLLLGIGTTTGVIVQALIMLPYIRKSRVSLKPLWGIDSRLKQFGGMAAAIVVYVGISQFGYFVTSRIAASADALAPNIYQQAWLLLQVPYGIIGVTLLTAIMPRLSRNAADGDDKAVVEDLVMGSKMTYIALIPIVIFFTIFGTDIAKGLFAYGKFDVEAATVLGWTLSFSAFTLLPYSTVLLHLRVFYAREEAWTPTFIIAGITVTKVALSWLATMVGTEPQKLVILLGAANGFGFVAGALIGGFLLRRQLGDLGTKQVTRTCVWALMSSLVGGSMAFGLHYLLKFAMRPVIMRIGSIGFILDLAITGVVFLVITGIVLSRSGLPELSVLSRVARRIPGLSRFIAEPERNEYYEEVATPQLRAAATYVDDTFNATPVPPPMSAGIVRGPRLVPGAEVSDGSFRLLADHGSVPGARFWHAREKATGKEVALTFVDTSGLAPMAPATPAAARAASELVAARTMKLGRINNAAIASDIEVRSYRSGCLVIAEWVPGSSLAAVAHGDVNPYAAAHAMQPLVEASQVGVLGLDNHARIRINTQGIAVLAFPAVLESASHEKDLRSIRTALSSLIDAPTAPPGIHNLLTCELEDMPEAYAALMMSPSPATNVEQPLEIEEEEVPQVTAAPGFGRGYSRMTTGIVLVGATILVIIAAMLTAFLITLFNQNKDSPLRQDSLTSRIASPPKKPDELLPIKSASAWGLENPTAAYTIDDNPATMWETGPETGLVLSLNSAHRIKTVVLSGVTQGTNVQVIGLDTTNPTPSPTSSAQITSAINQLLANNVIGSTDVNSTKMNVDIKSTKKFNQILLWVVTPNGSPLVIKDVTVVGEP</sequence>
<name>A0A8B4H331_9CORY</name>
<protein>
    <submittedName>
        <fullName evidence="10">Putative integral membrane protein</fullName>
    </submittedName>
</protein>
<feature type="compositionally biased region" description="Acidic residues" evidence="8">
    <location>
        <begin position="82"/>
        <end position="96"/>
    </location>
</feature>
<comment type="subcellular location">
    <subcellularLocation>
        <location evidence="1">Cell membrane</location>
        <topology evidence="1">Multi-pass membrane protein</topology>
    </subcellularLocation>
</comment>
<dbReference type="GO" id="GO:0008360">
    <property type="term" value="P:regulation of cell shape"/>
    <property type="evidence" value="ECO:0007669"/>
    <property type="project" value="UniProtKB-KW"/>
</dbReference>
<dbReference type="InterPro" id="IPR051050">
    <property type="entry name" value="Lipid_II_flippase_MurJ/MviN"/>
</dbReference>
<feature type="transmembrane region" description="Helical" evidence="9">
    <location>
        <begin position="146"/>
        <end position="165"/>
    </location>
</feature>
<evidence type="ECO:0000256" key="9">
    <source>
        <dbReference type="SAM" id="Phobius"/>
    </source>
</evidence>
<keyword evidence="4" id="KW-0133">Cell shape</keyword>
<accession>A0A8B4H331</accession>
<keyword evidence="7 9" id="KW-0472">Membrane</keyword>
<dbReference type="RefSeq" id="WP_005526723.1">
    <property type="nucleotide sequence ID" value="NZ_CAUOLB010000014.1"/>
</dbReference>
<dbReference type="Gene3D" id="3.30.200.20">
    <property type="entry name" value="Phosphorylase Kinase, domain 1"/>
    <property type="match status" value="1"/>
</dbReference>
<evidence type="ECO:0000313" key="11">
    <source>
        <dbReference type="Proteomes" id="UP000249886"/>
    </source>
</evidence>
<dbReference type="GO" id="GO:0015648">
    <property type="term" value="F:lipid-linked peptidoglycan transporter activity"/>
    <property type="evidence" value="ECO:0007669"/>
    <property type="project" value="TreeGrafter"/>
</dbReference>
<reference evidence="10 11" key="1">
    <citation type="submission" date="2018-06" db="EMBL/GenBank/DDBJ databases">
        <authorList>
            <consortium name="Pathogen Informatics"/>
            <person name="Doyle S."/>
        </authorList>
    </citation>
    <scope>NUCLEOTIDE SEQUENCE [LARGE SCALE GENOMIC DNA]</scope>
    <source>
        <strain evidence="10 11">NCTC10254</strain>
    </source>
</reference>
<dbReference type="EMBL" id="UARK01000001">
    <property type="protein sequence ID" value="SPW24478.1"/>
    <property type="molecule type" value="Genomic_DNA"/>
</dbReference>
<feature type="transmembrane region" description="Helical" evidence="9">
    <location>
        <begin position="929"/>
        <end position="952"/>
    </location>
</feature>
<dbReference type="PANTHER" id="PTHR47019:SF1">
    <property type="entry name" value="LIPID II FLIPPASE MURJ"/>
    <property type="match status" value="1"/>
</dbReference>
<evidence type="ECO:0000256" key="5">
    <source>
        <dbReference type="ARBA" id="ARBA00022984"/>
    </source>
</evidence>
<keyword evidence="6 9" id="KW-1133">Transmembrane helix</keyword>
<feature type="transmembrane region" description="Helical" evidence="9">
    <location>
        <begin position="454"/>
        <end position="476"/>
    </location>
</feature>
<dbReference type="CDD" id="cd13973">
    <property type="entry name" value="PK_MviN-like"/>
    <property type="match status" value="1"/>
</dbReference>
<evidence type="ECO:0000256" key="7">
    <source>
        <dbReference type="ARBA" id="ARBA00023136"/>
    </source>
</evidence>
<feature type="region of interest" description="Disordered" evidence="8">
    <location>
        <begin position="69"/>
        <end position="101"/>
    </location>
</feature>
<evidence type="ECO:0000256" key="2">
    <source>
        <dbReference type="ARBA" id="ARBA00022475"/>
    </source>
</evidence>